<dbReference type="InterPro" id="IPR015422">
    <property type="entry name" value="PyrdxlP-dep_Trfase_small"/>
</dbReference>
<keyword evidence="2" id="KW-1185">Reference proteome</keyword>
<reference evidence="1 2" key="1">
    <citation type="submission" date="2021-03" db="EMBL/GenBank/DDBJ databases">
        <title>Sequencing the genomes of 1000 actinobacteria strains.</title>
        <authorList>
            <person name="Klenk H.-P."/>
        </authorList>
    </citation>
    <scope>NUCLEOTIDE SEQUENCE [LARGE SCALE GENOMIC DNA]</scope>
    <source>
        <strain evidence="1 2">DSM 46670</strain>
    </source>
</reference>
<comment type="caution">
    <text evidence="1">The sequence shown here is derived from an EMBL/GenBank/DDBJ whole genome shotgun (WGS) entry which is preliminary data.</text>
</comment>
<dbReference type="SUPFAM" id="SSF53383">
    <property type="entry name" value="PLP-dependent transferases"/>
    <property type="match status" value="1"/>
</dbReference>
<protein>
    <submittedName>
        <fullName evidence="1">DNA-binding transcriptional MocR family regulator</fullName>
    </submittedName>
</protein>
<sequence length="127" mass="13092">MCSEMLGEIDEILPAWLTGLRQRRDLLLSLVATHLPGWTVGPSMGGLSVWAQLPAPVSSALAAVAPQFGVSLAAGPRFGIGGAFERFVRLPYSHDAEAMTAGIKGIASASAVVQAGRRADTPPAALA</sequence>
<dbReference type="Proteomes" id="UP001519332">
    <property type="component" value="Unassembled WGS sequence"/>
</dbReference>
<dbReference type="InterPro" id="IPR015424">
    <property type="entry name" value="PyrdxlP-dep_Trfase"/>
</dbReference>
<evidence type="ECO:0000313" key="1">
    <source>
        <dbReference type="EMBL" id="MBP2325088.1"/>
    </source>
</evidence>
<accession>A0ABS4TMD7</accession>
<organism evidence="1 2">
    <name type="scientific">Kibdelosporangium banguiense</name>
    <dbReference type="NCBI Taxonomy" id="1365924"/>
    <lineage>
        <taxon>Bacteria</taxon>
        <taxon>Bacillati</taxon>
        <taxon>Actinomycetota</taxon>
        <taxon>Actinomycetes</taxon>
        <taxon>Pseudonocardiales</taxon>
        <taxon>Pseudonocardiaceae</taxon>
        <taxon>Kibdelosporangium</taxon>
    </lineage>
</organism>
<proteinExistence type="predicted"/>
<keyword evidence="1" id="KW-0238">DNA-binding</keyword>
<dbReference type="RefSeq" id="WP_209642332.1">
    <property type="nucleotide sequence ID" value="NZ_JAGINW010000001.1"/>
</dbReference>
<evidence type="ECO:0000313" key="2">
    <source>
        <dbReference type="Proteomes" id="UP001519332"/>
    </source>
</evidence>
<dbReference type="GO" id="GO:0003677">
    <property type="term" value="F:DNA binding"/>
    <property type="evidence" value="ECO:0007669"/>
    <property type="project" value="UniProtKB-KW"/>
</dbReference>
<dbReference type="Gene3D" id="3.90.1150.10">
    <property type="entry name" value="Aspartate Aminotransferase, domain 1"/>
    <property type="match status" value="1"/>
</dbReference>
<name>A0ABS4TMD7_9PSEU</name>
<dbReference type="EMBL" id="JAGINW010000001">
    <property type="protein sequence ID" value="MBP2325088.1"/>
    <property type="molecule type" value="Genomic_DNA"/>
</dbReference>
<gene>
    <name evidence="1" type="ORF">JOF56_005473</name>
</gene>